<evidence type="ECO:0000313" key="2">
    <source>
        <dbReference type="Proteomes" id="UP000060699"/>
    </source>
</evidence>
<dbReference type="EMBL" id="CP013729">
    <property type="protein sequence ID" value="ALV06432.1"/>
    <property type="molecule type" value="Genomic_DNA"/>
</dbReference>
<reference evidence="1 2" key="1">
    <citation type="submission" date="2015-12" db="EMBL/GenBank/DDBJ databases">
        <title>Complete genome of Roseateles depolymerans KCTC 42856.</title>
        <authorList>
            <person name="Kim K.M."/>
        </authorList>
    </citation>
    <scope>NUCLEOTIDE SEQUENCE [LARGE SCALE GENOMIC DNA]</scope>
    <source>
        <strain evidence="1 2">KCTC 42856</strain>
    </source>
</reference>
<organism evidence="1 2">
    <name type="scientific">Roseateles depolymerans</name>
    <dbReference type="NCBI Taxonomy" id="76731"/>
    <lineage>
        <taxon>Bacteria</taxon>
        <taxon>Pseudomonadati</taxon>
        <taxon>Pseudomonadota</taxon>
        <taxon>Betaproteobacteria</taxon>
        <taxon>Burkholderiales</taxon>
        <taxon>Sphaerotilaceae</taxon>
        <taxon>Roseateles</taxon>
    </lineage>
</organism>
<keyword evidence="2" id="KW-1185">Reference proteome</keyword>
<gene>
    <name evidence="1" type="ORF">RD2015_1956</name>
</gene>
<evidence type="ECO:0000313" key="1">
    <source>
        <dbReference type="EMBL" id="ALV06432.1"/>
    </source>
</evidence>
<name>A0A0U3ND75_9BURK</name>
<dbReference type="STRING" id="76731.RD2015_1956"/>
<accession>A0A0U3ND75</accession>
<sequence>MEATSALLRKIGTVGRVLEEIAEYLFIQGDVLDVVRLGGFSMLVEVREHEVVGQDIALRFHVVVAELAARLQPVLLRGAFRIGLSLTLCGR</sequence>
<dbReference type="Proteomes" id="UP000060699">
    <property type="component" value="Chromosome"/>
</dbReference>
<dbReference type="AlphaFoldDB" id="A0A0U3ND75"/>
<dbReference type="KEGG" id="rdp:RD2015_1956"/>
<proteinExistence type="predicted"/>
<protein>
    <submittedName>
        <fullName evidence="1">Uncharacterized protein</fullName>
    </submittedName>
</protein>